<organism evidence="1 2">
    <name type="scientific">Schaalia dentiphila ATCC 17982</name>
    <dbReference type="NCBI Taxonomy" id="411466"/>
    <lineage>
        <taxon>Bacteria</taxon>
        <taxon>Bacillati</taxon>
        <taxon>Actinomycetota</taxon>
        <taxon>Actinomycetes</taxon>
        <taxon>Actinomycetales</taxon>
        <taxon>Actinomycetaceae</taxon>
        <taxon>Schaalia</taxon>
        <taxon>Schaalia dentiphila</taxon>
    </lineage>
</organism>
<comment type="caution">
    <text evidence="1">The sequence shown here is derived from an EMBL/GenBank/DDBJ whole genome shotgun (WGS) entry which is preliminary data.</text>
</comment>
<sequence>MSMRVALRLGGFRVVAEEMWERCHGDGHALDRRKVRADGLVRMWIHARP</sequence>
<dbReference type="AlphaFoldDB" id="A7BBL6"/>
<keyword evidence="2" id="KW-1185">Reference proteome</keyword>
<protein>
    <submittedName>
        <fullName evidence="1">Uncharacterized protein</fullName>
    </submittedName>
</protein>
<gene>
    <name evidence="1" type="ORF">ACTODO_01037</name>
</gene>
<dbReference type="HOGENOM" id="CLU_3131394_0_0_11"/>
<evidence type="ECO:0000313" key="2">
    <source>
        <dbReference type="Proteomes" id="UP000003553"/>
    </source>
</evidence>
<accession>A7BBL6</accession>
<name>A7BBL6_9ACTO</name>
<reference evidence="1" key="1">
    <citation type="submission" date="2007-04" db="EMBL/GenBank/DDBJ databases">
        <authorList>
            <person name="Fulton L."/>
            <person name="Clifton S."/>
            <person name="Fulton B."/>
            <person name="Xu J."/>
            <person name="Minx P."/>
            <person name="Pepin K.H."/>
            <person name="Johnson M."/>
            <person name="Thiruvilangam P."/>
            <person name="Bhonagiri V."/>
            <person name="Nash W.E."/>
            <person name="Mardis E.R."/>
            <person name="Wilson R.K."/>
        </authorList>
    </citation>
    <scope>NUCLEOTIDE SEQUENCE [LARGE SCALE GENOMIC DNA]</scope>
    <source>
        <strain evidence="1">ATCC 17982</strain>
    </source>
</reference>
<dbReference type="Proteomes" id="UP000003553">
    <property type="component" value="Unassembled WGS sequence"/>
</dbReference>
<reference evidence="1" key="2">
    <citation type="submission" date="2015-05" db="EMBL/GenBank/DDBJ databases">
        <title>Draft genome sequence of Actinomyces odontolyticus (ATCC 17982).</title>
        <authorList>
            <person name="Sudarsanam P."/>
            <person name="Ley R."/>
            <person name="Guruge J."/>
            <person name="Turnbaugh P.J."/>
            <person name="Mahowald M."/>
            <person name="Liep D."/>
            <person name="Gordon J."/>
        </authorList>
    </citation>
    <scope>NUCLEOTIDE SEQUENCE</scope>
    <source>
        <strain evidence="1">ATCC 17982</strain>
    </source>
</reference>
<dbReference type="EMBL" id="AAYI02000004">
    <property type="protein sequence ID" value="EDN80590.1"/>
    <property type="molecule type" value="Genomic_DNA"/>
</dbReference>
<proteinExistence type="predicted"/>
<evidence type="ECO:0000313" key="1">
    <source>
        <dbReference type="EMBL" id="EDN80590.1"/>
    </source>
</evidence>